<protein>
    <recommendedName>
        <fullName evidence="3">Periplasmic protein</fullName>
    </recommendedName>
</protein>
<accession>A0ABT8T6Z7</accession>
<comment type="caution">
    <text evidence="1">The sequence shown here is derived from an EMBL/GenBank/DDBJ whole genome shotgun (WGS) entry which is preliminary data.</text>
</comment>
<gene>
    <name evidence="1" type="ORF">Q2362_05170</name>
</gene>
<evidence type="ECO:0000313" key="2">
    <source>
        <dbReference type="Proteomes" id="UP001171111"/>
    </source>
</evidence>
<dbReference type="EMBL" id="JAULJQ010000005">
    <property type="protein sequence ID" value="MDO2409489.1"/>
    <property type="molecule type" value="Genomic_DNA"/>
</dbReference>
<sequence>MVKKAFFASFASLLFAFGADLRGDLGRILGENHPAIENIMQNERSFIDERNNVNYNALFARLKNQGLLEPSNSANIQIGFSSPDDNAILMVKAVGEVLSKMGYKYYLTTHFDANSAQWGIALSSRNSLEPGVLYSQLANSKIYIKKISKQEANFYIYELDLSRASVDSDTLNVNQIRPQKPYFLNVADKKSLSIEADSDDSFQPFIRVFDKNLKLIKTQKSNTITYSLTMELPTEANYVLIEDFFSLENIKHGLKINLN</sequence>
<keyword evidence="2" id="KW-1185">Reference proteome</keyword>
<evidence type="ECO:0008006" key="3">
    <source>
        <dbReference type="Google" id="ProtNLM"/>
    </source>
</evidence>
<reference evidence="1 2" key="1">
    <citation type="submission" date="2023-06" db="EMBL/GenBank/DDBJ databases">
        <title>Campylobacter magnum sp. nov., isolated from cecal contents of domestic pigs (Sus scrofa domesticus).</title>
        <authorList>
            <person name="Papic B."/>
            <person name="Gruntar I."/>
        </authorList>
    </citation>
    <scope>NUCLEOTIDE SEQUENCE [LARGE SCALE GENOMIC DNA]</scope>
    <source>
        <strain evidence="2">34484-21</strain>
    </source>
</reference>
<dbReference type="Proteomes" id="UP001171111">
    <property type="component" value="Unassembled WGS sequence"/>
</dbReference>
<evidence type="ECO:0000313" key="1">
    <source>
        <dbReference type="EMBL" id="MDO2409489.1"/>
    </source>
</evidence>
<proteinExistence type="predicted"/>
<organism evidence="1 2">
    <name type="scientific">Campylobacter magnus</name>
    <dbReference type="NCBI Taxonomy" id="3026462"/>
    <lineage>
        <taxon>Bacteria</taxon>
        <taxon>Pseudomonadati</taxon>
        <taxon>Campylobacterota</taxon>
        <taxon>Epsilonproteobacteria</taxon>
        <taxon>Campylobacterales</taxon>
        <taxon>Campylobacteraceae</taxon>
        <taxon>Campylobacter</taxon>
    </lineage>
</organism>
<name>A0ABT8T6Z7_9BACT</name>
<dbReference type="RefSeq" id="WP_302244342.1">
    <property type="nucleotide sequence ID" value="NZ_JAULJQ010000005.1"/>
</dbReference>